<feature type="non-terminal residue" evidence="2">
    <location>
        <position position="239"/>
    </location>
</feature>
<evidence type="ECO:0000256" key="1">
    <source>
        <dbReference type="SAM" id="MobiDB-lite"/>
    </source>
</evidence>
<reference evidence="2" key="1">
    <citation type="submission" date="2022-06" db="EMBL/GenBank/DDBJ databases">
        <title>Genome Sequence of Candolleomyces eurysporus.</title>
        <authorList>
            <person name="Buettner E."/>
        </authorList>
    </citation>
    <scope>NUCLEOTIDE SEQUENCE</scope>
    <source>
        <strain evidence="2">VTCC 930004</strain>
    </source>
</reference>
<dbReference type="Proteomes" id="UP001140091">
    <property type="component" value="Unassembled WGS sequence"/>
</dbReference>
<evidence type="ECO:0000313" key="2">
    <source>
        <dbReference type="EMBL" id="KAJ2930381.1"/>
    </source>
</evidence>
<accession>A0A9W8MH11</accession>
<sequence length="239" mass="27126">MASHNQHIHDCTKALRDQLKTPFILLGGAAIVTLGSRRSTSDVDILVPKDIVLDNLRKAILRIPGFRVIDRDLTFSNGDHECTLDILTTATFAGDQFAYEDMNPFTDLQSGAKLLRLDFALAVKLLCLWSRTEDEKGDLKRGRDAEDISFLVEAMERKGMTVSDDCAQKFRLQYYQIFVIRSWLPTETVDRLVRIGVRNLLVPWEENTDSQKEDYAAAIPEDLNPEETDPFTVESESEE</sequence>
<protein>
    <recommendedName>
        <fullName evidence="4">Nucleotidyltransferase</fullName>
    </recommendedName>
</protein>
<feature type="compositionally biased region" description="Acidic residues" evidence="1">
    <location>
        <begin position="223"/>
        <end position="239"/>
    </location>
</feature>
<dbReference type="EMBL" id="JANBPK010000844">
    <property type="protein sequence ID" value="KAJ2930381.1"/>
    <property type="molecule type" value="Genomic_DNA"/>
</dbReference>
<gene>
    <name evidence="2" type="ORF">H1R20_g6687</name>
</gene>
<keyword evidence="3" id="KW-1185">Reference proteome</keyword>
<dbReference type="AlphaFoldDB" id="A0A9W8MH11"/>
<comment type="caution">
    <text evidence="2">The sequence shown here is derived from an EMBL/GenBank/DDBJ whole genome shotgun (WGS) entry which is preliminary data.</text>
</comment>
<proteinExistence type="predicted"/>
<feature type="region of interest" description="Disordered" evidence="1">
    <location>
        <begin position="208"/>
        <end position="239"/>
    </location>
</feature>
<name>A0A9W8MH11_9AGAR</name>
<dbReference type="OrthoDB" id="5397552at2759"/>
<evidence type="ECO:0000313" key="3">
    <source>
        <dbReference type="Proteomes" id="UP001140091"/>
    </source>
</evidence>
<evidence type="ECO:0008006" key="4">
    <source>
        <dbReference type="Google" id="ProtNLM"/>
    </source>
</evidence>
<organism evidence="2 3">
    <name type="scientific">Candolleomyces eurysporus</name>
    <dbReference type="NCBI Taxonomy" id="2828524"/>
    <lineage>
        <taxon>Eukaryota</taxon>
        <taxon>Fungi</taxon>
        <taxon>Dikarya</taxon>
        <taxon>Basidiomycota</taxon>
        <taxon>Agaricomycotina</taxon>
        <taxon>Agaricomycetes</taxon>
        <taxon>Agaricomycetidae</taxon>
        <taxon>Agaricales</taxon>
        <taxon>Agaricineae</taxon>
        <taxon>Psathyrellaceae</taxon>
        <taxon>Candolleomyces</taxon>
    </lineage>
</organism>